<accession>A0A226GY25</accession>
<evidence type="ECO:0000313" key="3">
    <source>
        <dbReference type="EMBL" id="OXA86604.1"/>
    </source>
</evidence>
<dbReference type="InterPro" id="IPR011990">
    <property type="entry name" value="TPR-like_helical_dom_sf"/>
</dbReference>
<dbReference type="RefSeq" id="WP_089051160.1">
    <property type="nucleotide sequence ID" value="NZ_FXTV01000008.1"/>
</dbReference>
<dbReference type="OrthoDB" id="1237882at2"/>
<feature type="repeat" description="TPR" evidence="1">
    <location>
        <begin position="315"/>
        <end position="348"/>
    </location>
</feature>
<dbReference type="Gene3D" id="1.25.40.10">
    <property type="entry name" value="Tetratricopeptide repeat domain"/>
    <property type="match status" value="1"/>
</dbReference>
<evidence type="ECO:0000256" key="2">
    <source>
        <dbReference type="SAM" id="SignalP"/>
    </source>
</evidence>
<keyword evidence="2" id="KW-0732">Signal</keyword>
<name>A0A226GY25_9FLAO</name>
<keyword evidence="1" id="KW-0802">TPR repeat</keyword>
<dbReference type="SUPFAM" id="SSF81901">
    <property type="entry name" value="HCP-like"/>
    <property type="match status" value="1"/>
</dbReference>
<feature type="signal peptide" evidence="2">
    <location>
        <begin position="1"/>
        <end position="16"/>
    </location>
</feature>
<evidence type="ECO:0000256" key="1">
    <source>
        <dbReference type="PROSITE-ProRule" id="PRU00339"/>
    </source>
</evidence>
<dbReference type="PROSITE" id="PS50005">
    <property type="entry name" value="TPR"/>
    <property type="match status" value="1"/>
</dbReference>
<keyword evidence="4" id="KW-1185">Reference proteome</keyword>
<gene>
    <name evidence="3" type="ORF">B0A66_17545</name>
</gene>
<evidence type="ECO:0000313" key="4">
    <source>
        <dbReference type="Proteomes" id="UP000198345"/>
    </source>
</evidence>
<organism evidence="3 4">
    <name type="scientific">Flavobacterium hercynium</name>
    <dbReference type="NCBI Taxonomy" id="387094"/>
    <lineage>
        <taxon>Bacteria</taxon>
        <taxon>Pseudomonadati</taxon>
        <taxon>Bacteroidota</taxon>
        <taxon>Flavobacteriia</taxon>
        <taxon>Flavobacteriales</taxon>
        <taxon>Flavobacteriaceae</taxon>
        <taxon>Flavobacterium</taxon>
    </lineage>
</organism>
<proteinExistence type="predicted"/>
<protein>
    <submittedName>
        <fullName evidence="3">Uncharacterized protein</fullName>
    </submittedName>
</protein>
<dbReference type="AlphaFoldDB" id="A0A226GY25"/>
<dbReference type="Proteomes" id="UP000198345">
    <property type="component" value="Unassembled WGS sequence"/>
</dbReference>
<dbReference type="InterPro" id="IPR019734">
    <property type="entry name" value="TPR_rpt"/>
</dbReference>
<feature type="chain" id="PRO_5012240305" evidence="2">
    <location>
        <begin position="17"/>
        <end position="466"/>
    </location>
</feature>
<reference evidence="3 4" key="1">
    <citation type="submission" date="2016-11" db="EMBL/GenBank/DDBJ databases">
        <title>Whole genomes of Flavobacteriaceae.</title>
        <authorList>
            <person name="Stine C."/>
            <person name="Li C."/>
            <person name="Tadesse D."/>
        </authorList>
    </citation>
    <scope>NUCLEOTIDE SEQUENCE [LARGE SCALE GENOMIC DNA]</scope>
    <source>
        <strain evidence="3 4">DSM 18292</strain>
    </source>
</reference>
<dbReference type="EMBL" id="MUGW01000040">
    <property type="protein sequence ID" value="OXA86604.1"/>
    <property type="molecule type" value="Genomic_DNA"/>
</dbReference>
<comment type="caution">
    <text evidence="3">The sequence shown here is derived from an EMBL/GenBank/DDBJ whole genome shotgun (WGS) entry which is preliminary data.</text>
</comment>
<sequence>MIKFIFVLLLTCLQLAAQENYQNVKKNVEKTIANYKKNGKTNTQLNTIISNFNSSKKSELEDLKKDNVGICIVLSEDNPDLIISPAKYTFDDDKINISGIGPQNPGELPDYMKEYVKKYLTQFESVGSTELFRKLITKKIPTEGTFTENKTEYIVSEPNTISFVRGNEDWMYIISIDDDYMNLSDPRIIVYCFKKSISGKDIFNLNNSLADADKRREVKQSQLEEDREKYPLYHDYRIDDLREGLKQLLAHEPYKSNPELIKHASKFNERLDRFSIRNYEKELLYLADIKISKEFLNEHFNDLTRGDYEIENITHLAAHSLGDIYFAKGDYQLAKDFYKKAIFISPIIVSSGTTFGKDVDRIVYDLNKNAYKAGKKDEAYGFLIALLFDSNINTKKDIETYFTEQKEDKKQFKKDLDKALKTLKEEQDSYTFTFRGNEVFFVPMLQFSIKSFQDSFKNNEFYRSLE</sequence>